<evidence type="ECO:0000313" key="3">
    <source>
        <dbReference type="Proteomes" id="UP000199318"/>
    </source>
</evidence>
<sequence length="253" mass="27362">MKGIFRSDKGRVRAHNEDNGFFSGTENSTVLAAVADGMGGHQAGDVASGIAIEHVKKAWQNRPEELRAKNCGEWLKETIQGANEAIIRTSLDQPQYGGMGTTLIAAAAEESDVTIANAGDSRMYYYSASQADLRLVTSDHSVPGEMVKKGHITQEEAEVHPQKNILTNALGTDWQINVDLEQMIWDAGDIILLCSDGLSDKLGLEDIQKLLAEETPIEKKADEMVKLANARGGEDNITVLMLENRPKGGAGND</sequence>
<dbReference type="InterPro" id="IPR001932">
    <property type="entry name" value="PPM-type_phosphatase-like_dom"/>
</dbReference>
<dbReference type="AlphaFoldDB" id="A0A1H9PZ77"/>
<dbReference type="SMART" id="SM00331">
    <property type="entry name" value="PP2C_SIG"/>
    <property type="match status" value="1"/>
</dbReference>
<comment type="caution">
    <text evidence="2">The sequence shown here is derived from an EMBL/GenBank/DDBJ whole genome shotgun (WGS) entry which is preliminary data.</text>
</comment>
<dbReference type="STRING" id="1464123.SAMN05444126_10277"/>
<dbReference type="SMART" id="SM00332">
    <property type="entry name" value="PP2Cc"/>
    <property type="match status" value="1"/>
</dbReference>
<dbReference type="SUPFAM" id="SSF81606">
    <property type="entry name" value="PP2C-like"/>
    <property type="match status" value="1"/>
</dbReference>
<dbReference type="Pfam" id="PF13672">
    <property type="entry name" value="PP2C_2"/>
    <property type="match status" value="1"/>
</dbReference>
<accession>A0A1H9PZ77</accession>
<proteinExistence type="predicted"/>
<organism evidence="2 3">
    <name type="scientific">Salisediminibacterium halotolerans</name>
    <dbReference type="NCBI Taxonomy" id="517425"/>
    <lineage>
        <taxon>Bacteria</taxon>
        <taxon>Bacillati</taxon>
        <taxon>Bacillota</taxon>
        <taxon>Bacilli</taxon>
        <taxon>Bacillales</taxon>
        <taxon>Bacillaceae</taxon>
        <taxon>Salisediminibacterium</taxon>
    </lineage>
</organism>
<evidence type="ECO:0000313" key="2">
    <source>
        <dbReference type="EMBL" id="SER53049.1"/>
    </source>
</evidence>
<dbReference type="InterPro" id="IPR015655">
    <property type="entry name" value="PP2C"/>
</dbReference>
<dbReference type="PROSITE" id="PS51746">
    <property type="entry name" value="PPM_2"/>
    <property type="match status" value="1"/>
</dbReference>
<feature type="domain" description="PPM-type phosphatase" evidence="1">
    <location>
        <begin position="2"/>
        <end position="244"/>
    </location>
</feature>
<dbReference type="InterPro" id="IPR036457">
    <property type="entry name" value="PPM-type-like_dom_sf"/>
</dbReference>
<name>A0A1H9PZ77_9BACI</name>
<evidence type="ECO:0000259" key="1">
    <source>
        <dbReference type="PROSITE" id="PS51746"/>
    </source>
</evidence>
<keyword evidence="3" id="KW-1185">Reference proteome</keyword>
<dbReference type="PANTHER" id="PTHR47992">
    <property type="entry name" value="PROTEIN PHOSPHATASE"/>
    <property type="match status" value="1"/>
</dbReference>
<dbReference type="Proteomes" id="UP000199318">
    <property type="component" value="Unassembled WGS sequence"/>
</dbReference>
<dbReference type="CDD" id="cd00143">
    <property type="entry name" value="PP2Cc"/>
    <property type="match status" value="1"/>
</dbReference>
<dbReference type="NCBIfam" id="NF033484">
    <property type="entry name" value="Stp1_PP2C_phos"/>
    <property type="match status" value="1"/>
</dbReference>
<dbReference type="Gene3D" id="3.60.40.10">
    <property type="entry name" value="PPM-type phosphatase domain"/>
    <property type="match status" value="1"/>
</dbReference>
<reference evidence="3" key="1">
    <citation type="submission" date="2016-10" db="EMBL/GenBank/DDBJ databases">
        <authorList>
            <person name="de Groot N.N."/>
        </authorList>
    </citation>
    <scope>NUCLEOTIDE SEQUENCE [LARGE SCALE GENOMIC DNA]</scope>
    <source>
        <strain evidence="3">10nlg</strain>
    </source>
</reference>
<gene>
    <name evidence="2" type="ORF">SAMN05444126_10277</name>
</gene>
<dbReference type="RefSeq" id="WP_177169601.1">
    <property type="nucleotide sequence ID" value="NZ_FOGV01000002.1"/>
</dbReference>
<protein>
    <submittedName>
        <fullName evidence="2">Serine/threonine protein phosphatase PrpC</fullName>
    </submittedName>
</protein>
<dbReference type="EMBL" id="FOGV01000002">
    <property type="protein sequence ID" value="SER53049.1"/>
    <property type="molecule type" value="Genomic_DNA"/>
</dbReference>
<dbReference type="GO" id="GO:0004722">
    <property type="term" value="F:protein serine/threonine phosphatase activity"/>
    <property type="evidence" value="ECO:0007669"/>
    <property type="project" value="InterPro"/>
</dbReference>